<organism evidence="3">
    <name type="scientific">Influenza A virus</name>
    <dbReference type="NCBI Taxonomy" id="11320"/>
    <lineage>
        <taxon>Viruses</taxon>
        <taxon>Riboviria</taxon>
        <taxon>Orthornavirae</taxon>
        <taxon>Negarnaviricota</taxon>
        <taxon>Polyploviricotina</taxon>
        <taxon>Insthoviricetes</taxon>
        <taxon>Articulavirales</taxon>
        <taxon>Orthomyxoviridae</taxon>
        <taxon>Alphainfluenzavirus</taxon>
        <taxon>Alphainfluenzavirus influenzae</taxon>
    </lineage>
</organism>
<evidence type="ECO:0000313" key="3">
    <source>
        <dbReference type="EMBL" id="QOK11641.1"/>
    </source>
</evidence>
<reference evidence="3" key="1">
    <citation type="submission" date="2020-10" db="EMBL/GenBank/DDBJ databases">
        <title>Dominant subtype switch in avian influenza viruses during 2016-2019 in China.</title>
        <authorList>
            <person name="Bi Y."/>
            <person name="Li J."/>
            <person name="Li S."/>
            <person name="Fu G."/>
            <person name="Jin T."/>
            <person name="Zhang C."/>
            <person name="Yang Y."/>
            <person name="Ma Z."/>
            <person name="Tian W."/>
            <person name="Li J."/>
            <person name="Xiao S."/>
            <person name="Li L."/>
            <person name="Yin R."/>
            <person name="Zhang Y."/>
            <person name="Wang L."/>
            <person name="Qin Y."/>
            <person name="Yao Z."/>
            <person name="Meng F."/>
            <person name="Hu D."/>
            <person name="Li D."/>
            <person name="Wong G."/>
            <person name="Liu F."/>
            <person name="Lv N."/>
            <person name="Wang L."/>
            <person name="Fu L."/>
            <person name="Yang Y."/>
            <person name="Peng Y."/>
            <person name="Ma J."/>
            <person name="Sharshov K."/>
            <person name="Shestopalov A."/>
            <person name="Gulyaeva M."/>
            <person name="Gao G.F."/>
            <person name="Chen J."/>
            <person name="Shi Y."/>
            <person name="Liu W.J."/>
            <person name="Chu D."/>
            <person name="Huang Y."/>
            <person name="Liu Y."/>
            <person name="Liu L."/>
            <person name="Liu W."/>
            <person name="Chen Q."/>
            <person name="Shi W."/>
        </authorList>
    </citation>
    <scope>NUCLEOTIDE SEQUENCE</scope>
    <source>
        <strain evidence="2">A/chicken/Jiangxi/5.26_NCDZT39Q2-OC/2017</strain>
        <strain evidence="3">A/chicken/Jiangxi/5.26_NCDZT40Q2-OC/2017</strain>
    </source>
</reference>
<keyword evidence="1" id="KW-1035">Host cytoplasm</keyword>
<dbReference type="EMBL" id="MW106310">
    <property type="protein sequence ID" value="QOK11629.1"/>
    <property type="molecule type" value="Viral_cRNA"/>
</dbReference>
<sequence length="52" mass="6362">MDHCLRTMSQVGTHKRIVYWKQWLSLKNLTQGSLRTRVSKLWKLFSKQEWIN</sequence>
<dbReference type="Pfam" id="PF11986">
    <property type="entry name" value="PB1-F2"/>
    <property type="match status" value="1"/>
</dbReference>
<accession>A0A7L9I2W2</accession>
<protein>
    <submittedName>
        <fullName evidence="3">Putative PB1-F2 protein</fullName>
    </submittedName>
</protein>
<dbReference type="EMBL" id="MW106318">
    <property type="protein sequence ID" value="QOK11641.1"/>
    <property type="molecule type" value="Viral_cRNA"/>
</dbReference>
<dbReference type="InterPro" id="IPR021045">
    <property type="entry name" value="Flu_proapoptotic_PB1-F2"/>
</dbReference>
<name>A0A7L9I2W2_9INFA</name>
<gene>
    <name evidence="3" type="primary">PB1-F2</name>
</gene>
<dbReference type="Proteomes" id="UP001390797">
    <property type="component" value="Genome"/>
</dbReference>
<proteinExistence type="predicted"/>
<evidence type="ECO:0000313" key="2">
    <source>
        <dbReference type="EMBL" id="QOK11629.1"/>
    </source>
</evidence>
<evidence type="ECO:0000256" key="1">
    <source>
        <dbReference type="ARBA" id="ARBA00023200"/>
    </source>
</evidence>